<sequence length="410" mass="46741">MELQLFGINHKTSNVSERERFIINESNQILLDSYLKEKFGDKVNSFFGISTCNRTEIYLVAEKNISNDIFRETMIFFKIPEIPFQHFYFLHNQDALIHMCKVASGIDSQVLGEQEILGQFKKAIRIAKDQNVARSKLLSYTKKVIEIVKEVRTKTNIGLNPLSVSGLSLNLVKNIFEDPKSQNILVLGAGSLAHAIIDELRKKGISNIRAVNRSIKKIKISNDYEIIPSSLESLHQELELADIVIASAAADVPLIGKGAIENALRVRKNKPMLLIDLSVPRNIEEEIKNIEQAYLFSIDDIEKITQDNYGQREIEAEKALNIIVIESQKALQSIQEKTIKDNVQSQLDIFLNQLSNNEIERFKEAEDLKQMIMNLAIIKMEDKTIDEVPNIENIDSHIIDSMFKRYIKNA</sequence>
<dbReference type="InterPro" id="IPR036291">
    <property type="entry name" value="NAD(P)-bd_dom_sf"/>
</dbReference>
<feature type="domain" description="Quinate/shikimate 5-dehydrogenase/glutamyl-tRNA reductase" evidence="13">
    <location>
        <begin position="171"/>
        <end position="304"/>
    </location>
</feature>
<comment type="caution">
    <text evidence="15">The sequence shown here is derived from an EMBL/GenBank/DDBJ whole genome shotgun (WGS) entry which is preliminary data.</text>
</comment>
<feature type="binding site" evidence="8 10">
    <location>
        <begin position="113"/>
        <end position="115"/>
    </location>
    <ligand>
        <name>substrate</name>
    </ligand>
</feature>
<comment type="subunit">
    <text evidence="8">Homodimer.</text>
</comment>
<dbReference type="InterPro" id="IPR015895">
    <property type="entry name" value="4pyrrol_synth_GluRdtase_N"/>
</dbReference>
<comment type="catalytic activity">
    <reaction evidence="7 8">
        <text>(S)-4-amino-5-oxopentanoate + tRNA(Glu) + NADP(+) = L-glutamyl-tRNA(Glu) + NADPH + H(+)</text>
        <dbReference type="Rhea" id="RHEA:12344"/>
        <dbReference type="Rhea" id="RHEA-COMP:9663"/>
        <dbReference type="Rhea" id="RHEA-COMP:9680"/>
        <dbReference type="ChEBI" id="CHEBI:15378"/>
        <dbReference type="ChEBI" id="CHEBI:57501"/>
        <dbReference type="ChEBI" id="CHEBI:57783"/>
        <dbReference type="ChEBI" id="CHEBI:58349"/>
        <dbReference type="ChEBI" id="CHEBI:78442"/>
        <dbReference type="ChEBI" id="CHEBI:78520"/>
        <dbReference type="EC" id="1.2.1.70"/>
    </reaction>
</comment>
<evidence type="ECO:0000256" key="3">
    <source>
        <dbReference type="ARBA" id="ARBA00012970"/>
    </source>
</evidence>
<feature type="binding site" evidence="8 10">
    <location>
        <position position="108"/>
    </location>
    <ligand>
        <name>substrate</name>
    </ligand>
</feature>
<feature type="binding site" evidence="8 11">
    <location>
        <begin position="188"/>
        <end position="193"/>
    </location>
    <ligand>
        <name>NADP(+)</name>
        <dbReference type="ChEBI" id="CHEBI:58349"/>
    </ligand>
</feature>
<evidence type="ECO:0000313" key="16">
    <source>
        <dbReference type="Proteomes" id="UP000711391"/>
    </source>
</evidence>
<organism evidence="15 16">
    <name type="scientific">SAR86 cluster bacterium</name>
    <dbReference type="NCBI Taxonomy" id="2030880"/>
    <lineage>
        <taxon>Bacteria</taxon>
        <taxon>Pseudomonadati</taxon>
        <taxon>Pseudomonadota</taxon>
        <taxon>Gammaproteobacteria</taxon>
        <taxon>SAR86 cluster</taxon>
    </lineage>
</organism>
<dbReference type="NCBIfam" id="TIGR01035">
    <property type="entry name" value="hemA"/>
    <property type="match status" value="1"/>
</dbReference>
<comment type="function">
    <text evidence="8">Catalyzes the NADPH-dependent reduction of glutamyl-tRNA(Glu) to glutamate 1-semialdehyde (GSA).</text>
</comment>
<feature type="domain" description="Glutamyl-tRNA reductase N-terminal" evidence="14">
    <location>
        <begin position="7"/>
        <end position="155"/>
    </location>
</feature>
<dbReference type="GO" id="GO:0019353">
    <property type="term" value="P:protoporphyrinogen IX biosynthetic process from glutamate"/>
    <property type="evidence" value="ECO:0007669"/>
    <property type="project" value="TreeGrafter"/>
</dbReference>
<evidence type="ECO:0000259" key="13">
    <source>
        <dbReference type="Pfam" id="PF01488"/>
    </source>
</evidence>
<evidence type="ECO:0000256" key="4">
    <source>
        <dbReference type="ARBA" id="ARBA00022857"/>
    </source>
</evidence>
<evidence type="ECO:0000256" key="10">
    <source>
        <dbReference type="PIRSR" id="PIRSR000445-2"/>
    </source>
</evidence>
<evidence type="ECO:0000259" key="14">
    <source>
        <dbReference type="Pfam" id="PF05201"/>
    </source>
</evidence>
<evidence type="ECO:0000256" key="9">
    <source>
        <dbReference type="PIRSR" id="PIRSR000445-1"/>
    </source>
</evidence>
<dbReference type="InterPro" id="IPR006151">
    <property type="entry name" value="Shikm_DH/Glu-tRNA_Rdtase"/>
</dbReference>
<comment type="domain">
    <text evidence="8">Possesses an unusual extended V-shaped dimeric structure with each monomer consisting of three distinct domains arranged along a curved 'spinal' alpha-helix. The N-terminal catalytic domain specifically recognizes the glutamate moiety of the substrate. The second domain is the NADPH-binding domain, and the third C-terminal domain is responsible for dimerization.</text>
</comment>
<dbReference type="HAMAP" id="MF_00087">
    <property type="entry name" value="Glu_tRNA_reductase"/>
    <property type="match status" value="1"/>
</dbReference>
<evidence type="ECO:0000256" key="5">
    <source>
        <dbReference type="ARBA" id="ARBA00023002"/>
    </source>
</evidence>
<dbReference type="Gene3D" id="3.30.460.30">
    <property type="entry name" value="Glutamyl-tRNA reductase, N-terminal domain"/>
    <property type="match status" value="1"/>
</dbReference>
<feature type="site" description="Important for activity" evidence="8 12">
    <location>
        <position position="98"/>
    </location>
</feature>
<feature type="binding site" evidence="8 10">
    <location>
        <position position="119"/>
    </location>
    <ligand>
        <name>substrate</name>
    </ligand>
</feature>
<evidence type="ECO:0000256" key="1">
    <source>
        <dbReference type="ARBA" id="ARBA00005059"/>
    </source>
</evidence>
<dbReference type="Pfam" id="PF05201">
    <property type="entry name" value="GlutR_N"/>
    <property type="match status" value="1"/>
</dbReference>
<comment type="pathway">
    <text evidence="1 8">Porphyrin-containing compound metabolism; protoporphyrin-IX biosynthesis; 5-aminolevulinate from L-glutamyl-tRNA(Glu): step 1/2.</text>
</comment>
<comment type="miscellaneous">
    <text evidence="8">During catalysis, the active site Cys acts as a nucleophile attacking the alpha-carbonyl group of tRNA-bound glutamate with the formation of a thioester intermediate between enzyme and glutamate, and the concomitant release of tRNA(Glu). The thioester intermediate is finally reduced by direct hydride transfer from NADPH, to form the product GSA.</text>
</comment>
<dbReference type="FunFam" id="3.40.50.720:FF:000031">
    <property type="entry name" value="Glutamyl-tRNA reductase"/>
    <property type="match status" value="1"/>
</dbReference>
<dbReference type="PROSITE" id="PS00747">
    <property type="entry name" value="GLUTR"/>
    <property type="match status" value="1"/>
</dbReference>
<dbReference type="EMBL" id="JADHQD010000002">
    <property type="protein sequence ID" value="MBL6817864.1"/>
    <property type="molecule type" value="Genomic_DNA"/>
</dbReference>
<evidence type="ECO:0000256" key="12">
    <source>
        <dbReference type="PIRSR" id="PIRSR000445-4"/>
    </source>
</evidence>
<evidence type="ECO:0000256" key="8">
    <source>
        <dbReference type="HAMAP-Rule" id="MF_00087"/>
    </source>
</evidence>
<dbReference type="SUPFAM" id="SSF69742">
    <property type="entry name" value="Glutamyl tRNA-reductase catalytic, N-terminal domain"/>
    <property type="match status" value="1"/>
</dbReference>
<dbReference type="Gene3D" id="3.40.50.720">
    <property type="entry name" value="NAD(P)-binding Rossmann-like Domain"/>
    <property type="match status" value="1"/>
</dbReference>
<reference evidence="15" key="1">
    <citation type="submission" date="2020-10" db="EMBL/GenBank/DDBJ databases">
        <title>Microbiome of the Black Sea water column analyzed by genome centric metagenomics.</title>
        <authorList>
            <person name="Cabello-Yeves P.J."/>
            <person name="Callieri C."/>
            <person name="Picazo A."/>
            <person name="Mehrshad M."/>
            <person name="Haro-Moreno J.M."/>
            <person name="Roda-Garcia J."/>
            <person name="Dzembekova N."/>
            <person name="Slabakova V."/>
            <person name="Slabakova N."/>
            <person name="Moncheva S."/>
            <person name="Rodriguez-Valera F."/>
        </authorList>
    </citation>
    <scope>NUCLEOTIDE SEQUENCE</scope>
    <source>
        <strain evidence="15">BS307-5m-G50</strain>
    </source>
</reference>
<evidence type="ECO:0000256" key="11">
    <source>
        <dbReference type="PIRSR" id="PIRSR000445-3"/>
    </source>
</evidence>
<dbReference type="InterPro" id="IPR018214">
    <property type="entry name" value="GluRdtase_CS"/>
</dbReference>
<dbReference type="GO" id="GO:0008883">
    <property type="term" value="F:glutamyl-tRNA reductase activity"/>
    <property type="evidence" value="ECO:0007669"/>
    <property type="project" value="UniProtKB-UniRule"/>
</dbReference>
<comment type="similarity">
    <text evidence="2 8">Belongs to the glutamyl-tRNA reductase family.</text>
</comment>
<name>A0A937IC89_9GAMM</name>
<dbReference type="InterPro" id="IPR000343">
    <property type="entry name" value="4pyrrol_synth_GluRdtase"/>
</dbReference>
<dbReference type="Pfam" id="PF01488">
    <property type="entry name" value="Shikimate_DH"/>
    <property type="match status" value="1"/>
</dbReference>
<keyword evidence="5 8" id="KW-0560">Oxidoreductase</keyword>
<dbReference type="GO" id="GO:0050661">
    <property type="term" value="F:NADP binding"/>
    <property type="evidence" value="ECO:0007669"/>
    <property type="project" value="InterPro"/>
</dbReference>
<feature type="binding site" evidence="8 10">
    <location>
        <begin position="51"/>
        <end position="54"/>
    </location>
    <ligand>
        <name>substrate</name>
    </ligand>
</feature>
<dbReference type="PANTHER" id="PTHR43013:SF1">
    <property type="entry name" value="GLUTAMYL-TRNA REDUCTASE"/>
    <property type="match status" value="1"/>
</dbReference>
<dbReference type="AlphaFoldDB" id="A0A937IC89"/>
<accession>A0A937IC89</accession>
<gene>
    <name evidence="8 15" type="primary">hemA</name>
    <name evidence="15" type="ORF">ISQ64_00490</name>
</gene>
<evidence type="ECO:0000256" key="7">
    <source>
        <dbReference type="ARBA" id="ARBA00047464"/>
    </source>
</evidence>
<dbReference type="Proteomes" id="UP000711391">
    <property type="component" value="Unassembled WGS sequence"/>
</dbReference>
<evidence type="ECO:0000313" key="15">
    <source>
        <dbReference type="EMBL" id="MBL6817864.1"/>
    </source>
</evidence>
<keyword evidence="6 8" id="KW-0627">Porphyrin biosynthesis</keyword>
<evidence type="ECO:0000256" key="2">
    <source>
        <dbReference type="ARBA" id="ARBA00005916"/>
    </source>
</evidence>
<evidence type="ECO:0000256" key="6">
    <source>
        <dbReference type="ARBA" id="ARBA00023244"/>
    </source>
</evidence>
<dbReference type="EC" id="1.2.1.70" evidence="3 8"/>
<dbReference type="InterPro" id="IPR036343">
    <property type="entry name" value="GluRdtase_N_sf"/>
</dbReference>
<dbReference type="PANTHER" id="PTHR43013">
    <property type="entry name" value="GLUTAMYL-TRNA REDUCTASE"/>
    <property type="match status" value="1"/>
</dbReference>
<dbReference type="SUPFAM" id="SSF51735">
    <property type="entry name" value="NAD(P)-binding Rossmann-fold domains"/>
    <property type="match status" value="1"/>
</dbReference>
<dbReference type="PIRSF" id="PIRSF000445">
    <property type="entry name" value="4pyrrol_synth_GluRdtase"/>
    <property type="match status" value="1"/>
</dbReference>
<feature type="active site" description="Nucleophile" evidence="8 9">
    <location>
        <position position="52"/>
    </location>
</feature>
<keyword evidence="4 8" id="KW-0521">NADP</keyword>
<proteinExistence type="inferred from homology"/>
<protein>
    <recommendedName>
        <fullName evidence="3 8">Glutamyl-tRNA reductase</fullName>
        <shortName evidence="8">GluTR</shortName>
        <ecNumber evidence="3 8">1.2.1.70</ecNumber>
    </recommendedName>
</protein>